<evidence type="ECO:0000313" key="10">
    <source>
        <dbReference type="EMBL" id="EPD13315.1"/>
    </source>
</evidence>
<dbReference type="AlphaFoldDB" id="A0AB33Z260"/>
<evidence type="ECO:0000256" key="1">
    <source>
        <dbReference type="ARBA" id="ARBA00000903"/>
    </source>
</evidence>
<dbReference type="FunFam" id="3.40.50.150:FF:000101">
    <property type="entry name" value="Thiopurine S-methyltransferase"/>
    <property type="match status" value="1"/>
</dbReference>
<evidence type="ECO:0000256" key="4">
    <source>
        <dbReference type="ARBA" id="ARBA00011905"/>
    </source>
</evidence>
<dbReference type="PIRSF" id="PIRSF023956">
    <property type="entry name" value="Thiopurine_S-methyltransferase"/>
    <property type="match status" value="1"/>
</dbReference>
<accession>A0AB33Z260</accession>
<dbReference type="HAMAP" id="MF_00812">
    <property type="entry name" value="Thiopur_methtran"/>
    <property type="match status" value="1"/>
</dbReference>
<feature type="binding site" evidence="9">
    <location>
        <position position="45"/>
    </location>
    <ligand>
        <name>S-adenosyl-L-methionine</name>
        <dbReference type="ChEBI" id="CHEBI:59789"/>
    </ligand>
</feature>
<feature type="binding site" evidence="9">
    <location>
        <position position="66"/>
    </location>
    <ligand>
        <name>S-adenosyl-L-methionine</name>
        <dbReference type="ChEBI" id="CHEBI:59789"/>
    </ligand>
</feature>
<name>A0AB33Z260_9GAMM</name>
<dbReference type="Gene3D" id="3.40.50.150">
    <property type="entry name" value="Vaccinia Virus protein VP39"/>
    <property type="match status" value="1"/>
</dbReference>
<dbReference type="GO" id="GO:0005737">
    <property type="term" value="C:cytoplasm"/>
    <property type="evidence" value="ECO:0007669"/>
    <property type="project" value="UniProtKB-SubCell"/>
</dbReference>
<dbReference type="EMBL" id="ASHL01000004">
    <property type="protein sequence ID" value="EPD13315.1"/>
    <property type="molecule type" value="Genomic_DNA"/>
</dbReference>
<evidence type="ECO:0000256" key="7">
    <source>
        <dbReference type="ARBA" id="ARBA00022679"/>
    </source>
</evidence>
<evidence type="ECO:0000313" key="11">
    <source>
        <dbReference type="Proteomes" id="UP000015462"/>
    </source>
</evidence>
<evidence type="ECO:0000256" key="9">
    <source>
        <dbReference type="HAMAP-Rule" id="MF_00812"/>
    </source>
</evidence>
<dbReference type="RefSeq" id="WP_016390428.1">
    <property type="nucleotide sequence ID" value="NZ_KE646807.1"/>
</dbReference>
<organism evidence="10 11">
    <name type="scientific">Cycloclasticus pugetii</name>
    <dbReference type="NCBI Taxonomy" id="34068"/>
    <lineage>
        <taxon>Bacteria</taxon>
        <taxon>Pseudomonadati</taxon>
        <taxon>Pseudomonadota</taxon>
        <taxon>Gammaproteobacteria</taxon>
        <taxon>Thiotrichales</taxon>
        <taxon>Piscirickettsiaceae</taxon>
        <taxon>Cycloclasticus</taxon>
    </lineage>
</organism>
<comment type="subcellular location">
    <subcellularLocation>
        <location evidence="2 9">Cytoplasm</location>
    </subcellularLocation>
</comment>
<evidence type="ECO:0000256" key="6">
    <source>
        <dbReference type="ARBA" id="ARBA00022603"/>
    </source>
</evidence>
<keyword evidence="11" id="KW-1185">Reference proteome</keyword>
<proteinExistence type="inferred from homology"/>
<evidence type="ECO:0000256" key="8">
    <source>
        <dbReference type="ARBA" id="ARBA00022691"/>
    </source>
</evidence>
<dbReference type="NCBIfam" id="NF009732">
    <property type="entry name" value="PRK13255.1"/>
    <property type="match status" value="1"/>
</dbReference>
<dbReference type="GO" id="GO:0032259">
    <property type="term" value="P:methylation"/>
    <property type="evidence" value="ECO:0007669"/>
    <property type="project" value="UniProtKB-KW"/>
</dbReference>
<keyword evidence="6 9" id="KW-0489">Methyltransferase</keyword>
<feature type="binding site" evidence="9">
    <location>
        <position position="123"/>
    </location>
    <ligand>
        <name>S-adenosyl-L-methionine</name>
        <dbReference type="ChEBI" id="CHEBI:59789"/>
    </ligand>
</feature>
<dbReference type="InterPro" id="IPR029063">
    <property type="entry name" value="SAM-dependent_MTases_sf"/>
</dbReference>
<dbReference type="PROSITE" id="PS51585">
    <property type="entry name" value="SAM_MT_TPMT"/>
    <property type="match status" value="1"/>
</dbReference>
<comment type="catalytic activity">
    <reaction evidence="1 9">
        <text>S-adenosyl-L-methionine + a thiopurine = S-adenosyl-L-homocysteine + a thiopurine S-methylether.</text>
        <dbReference type="EC" id="2.1.1.67"/>
    </reaction>
</comment>
<evidence type="ECO:0000256" key="2">
    <source>
        <dbReference type="ARBA" id="ARBA00004496"/>
    </source>
</evidence>
<evidence type="ECO:0000256" key="3">
    <source>
        <dbReference type="ARBA" id="ARBA00008145"/>
    </source>
</evidence>
<reference evidence="10 11" key="1">
    <citation type="journal article" date="2013" name="Genome Announc.">
        <title>Genome Sequence of the Pyrene- and Fluoranthene-Degrading Bacterium Cycloclasticus sp. Strain PY97M.</title>
        <authorList>
            <person name="Cui Z."/>
            <person name="Xu G."/>
            <person name="Li Q."/>
            <person name="Gao W."/>
            <person name="Zheng L."/>
        </authorList>
    </citation>
    <scope>NUCLEOTIDE SEQUENCE [LARGE SCALE GENOMIC DNA]</scope>
    <source>
        <strain evidence="10 11">PY97M</strain>
    </source>
</reference>
<dbReference type="InterPro" id="IPR008854">
    <property type="entry name" value="TPMT"/>
</dbReference>
<gene>
    <name evidence="9" type="primary">tpm</name>
    <name evidence="10" type="ORF">L196_06720</name>
</gene>
<keyword evidence="8 9" id="KW-0949">S-adenosyl-L-methionine</keyword>
<dbReference type="PANTHER" id="PTHR10259:SF11">
    <property type="entry name" value="THIOPURINE S-METHYLTRANSFERASE"/>
    <property type="match status" value="1"/>
</dbReference>
<dbReference type="SUPFAM" id="SSF53335">
    <property type="entry name" value="S-adenosyl-L-methionine-dependent methyltransferases"/>
    <property type="match status" value="1"/>
</dbReference>
<sequence length="218" mass="25126">MDTNFWHERWAKSEIGFHLNDVNPYLIEHFAALKPKANAAVFVPLCGKSKDLIWLAEHAEKVLGIELSKKAVEDFFKENNLTPSITQGDRFLTYRYENLTIICGDLFELTADDVAAYQLVYDRASLIAFPADMRARYVEKLNELLPNKTQRLLVTVDYPQHEMSGPPFSVTPDEVQQHFSARYEIQCLASEDILEQSKRFKAKGVSRMLEHVFLLIEK</sequence>
<protein>
    <recommendedName>
        <fullName evidence="4 9">Thiopurine S-methyltransferase</fullName>
        <ecNumber evidence="4 9">2.1.1.67</ecNumber>
    </recommendedName>
    <alternativeName>
        <fullName evidence="9">Thiopurine methyltransferase</fullName>
    </alternativeName>
</protein>
<dbReference type="InterPro" id="IPR025835">
    <property type="entry name" value="Thiopurine_S-MeTrfase"/>
</dbReference>
<dbReference type="EC" id="2.1.1.67" evidence="4 9"/>
<dbReference type="NCBIfam" id="TIGR03840">
    <property type="entry name" value="TMPT_Se_Te"/>
    <property type="match status" value="1"/>
</dbReference>
<dbReference type="GO" id="GO:0010038">
    <property type="term" value="P:response to metal ion"/>
    <property type="evidence" value="ECO:0007669"/>
    <property type="project" value="InterPro"/>
</dbReference>
<comment type="similarity">
    <text evidence="3 9">Belongs to the class I-like SAM-binding methyltransferase superfamily. TPMT family.</text>
</comment>
<dbReference type="InterPro" id="IPR022474">
    <property type="entry name" value="Thiopur_S-MeTfrase_Se/Te_detox"/>
</dbReference>
<keyword evidence="7 9" id="KW-0808">Transferase</keyword>
<dbReference type="PANTHER" id="PTHR10259">
    <property type="entry name" value="THIOPURINE S-METHYLTRANSFERASE"/>
    <property type="match status" value="1"/>
</dbReference>
<comment type="caution">
    <text evidence="10">The sequence shown here is derived from an EMBL/GenBank/DDBJ whole genome shotgun (WGS) entry which is preliminary data.</text>
</comment>
<dbReference type="GO" id="GO:0008119">
    <property type="term" value="F:thiopurine S-methyltransferase activity"/>
    <property type="evidence" value="ECO:0007669"/>
    <property type="project" value="UniProtKB-UniRule"/>
</dbReference>
<feature type="binding site" evidence="9">
    <location>
        <position position="10"/>
    </location>
    <ligand>
        <name>S-adenosyl-L-methionine</name>
        <dbReference type="ChEBI" id="CHEBI:59789"/>
    </ligand>
</feature>
<dbReference type="Pfam" id="PF05724">
    <property type="entry name" value="TPMT"/>
    <property type="match status" value="1"/>
</dbReference>
<keyword evidence="5 9" id="KW-0963">Cytoplasm</keyword>
<dbReference type="Proteomes" id="UP000015462">
    <property type="component" value="Unassembled WGS sequence"/>
</dbReference>
<evidence type="ECO:0000256" key="5">
    <source>
        <dbReference type="ARBA" id="ARBA00022490"/>
    </source>
</evidence>